<dbReference type="EC" id="6.3.3.1" evidence="2"/>
<evidence type="ECO:0000256" key="5">
    <source>
        <dbReference type="ARBA" id="ARBA00022840"/>
    </source>
</evidence>
<evidence type="ECO:0000256" key="4">
    <source>
        <dbReference type="ARBA" id="ARBA00022741"/>
    </source>
</evidence>
<evidence type="ECO:0000313" key="7">
    <source>
        <dbReference type="EMBL" id="MPM01325.1"/>
    </source>
</evidence>
<accession>A0A644WBX5</accession>
<dbReference type="SUPFAM" id="SSF56042">
    <property type="entry name" value="PurM C-terminal domain-like"/>
    <property type="match status" value="1"/>
</dbReference>
<dbReference type="UniPathway" id="UPA00074">
    <property type="reaction ID" value="UER00129"/>
</dbReference>
<evidence type="ECO:0000256" key="2">
    <source>
        <dbReference type="ARBA" id="ARBA00013047"/>
    </source>
</evidence>
<keyword evidence="4" id="KW-0547">Nucleotide-binding</keyword>
<dbReference type="GO" id="GO:0004641">
    <property type="term" value="F:phosphoribosylformylglycinamidine cyclo-ligase activity"/>
    <property type="evidence" value="ECO:0007669"/>
    <property type="project" value="UniProtKB-EC"/>
</dbReference>
<dbReference type="Pfam" id="PF02769">
    <property type="entry name" value="AIRS_C"/>
    <property type="match status" value="1"/>
</dbReference>
<dbReference type="Gene3D" id="3.90.650.10">
    <property type="entry name" value="PurM-like C-terminal domain"/>
    <property type="match status" value="1"/>
</dbReference>
<dbReference type="InterPro" id="IPR036676">
    <property type="entry name" value="PurM-like_C_sf"/>
</dbReference>
<dbReference type="GO" id="GO:0004637">
    <property type="term" value="F:phosphoribosylamine-glycine ligase activity"/>
    <property type="evidence" value="ECO:0007669"/>
    <property type="project" value="TreeGrafter"/>
</dbReference>
<reference evidence="7" key="1">
    <citation type="submission" date="2019-08" db="EMBL/GenBank/DDBJ databases">
        <authorList>
            <person name="Kucharzyk K."/>
            <person name="Murdoch R.W."/>
            <person name="Higgins S."/>
            <person name="Loffler F."/>
        </authorList>
    </citation>
    <scope>NUCLEOTIDE SEQUENCE</scope>
</reference>
<keyword evidence="5" id="KW-0067">ATP-binding</keyword>
<dbReference type="GO" id="GO:0006189">
    <property type="term" value="P:'de novo' IMP biosynthetic process"/>
    <property type="evidence" value="ECO:0007669"/>
    <property type="project" value="UniProtKB-UniPathway"/>
</dbReference>
<organism evidence="7">
    <name type="scientific">bioreactor metagenome</name>
    <dbReference type="NCBI Taxonomy" id="1076179"/>
    <lineage>
        <taxon>unclassified sequences</taxon>
        <taxon>metagenomes</taxon>
        <taxon>ecological metagenomes</taxon>
    </lineage>
</organism>
<sequence>MTGKTDLSAYIPEFSRTLGDELLRPTRIYAPALDCLRRRGVHIRAASHIVGGLYESIPRMLPVGLTARIETSTFPASPIFDMIADKGHISDEEMYRIFNMGIGMAIVVAQQDVGLVKDILCCGGERNYIIGSLVKGNKGVELL</sequence>
<dbReference type="GO" id="GO:0005829">
    <property type="term" value="C:cytosol"/>
    <property type="evidence" value="ECO:0007669"/>
    <property type="project" value="TreeGrafter"/>
</dbReference>
<evidence type="ECO:0000259" key="6">
    <source>
        <dbReference type="Pfam" id="PF02769"/>
    </source>
</evidence>
<comment type="pathway">
    <text evidence="1">Purine metabolism; IMP biosynthesis via de novo pathway; 5-amino-1-(5-phospho-D-ribosyl)imidazole from N(2)-formyl-N(1)-(5-phospho-D-ribosyl)glycinamide: step 2/2.</text>
</comment>
<gene>
    <name evidence="7" type="primary">purM_17</name>
    <name evidence="7" type="ORF">SDC9_47565</name>
</gene>
<dbReference type="InterPro" id="IPR004733">
    <property type="entry name" value="PurM_cligase"/>
</dbReference>
<dbReference type="GO" id="GO:0046084">
    <property type="term" value="P:adenine biosynthetic process"/>
    <property type="evidence" value="ECO:0007669"/>
    <property type="project" value="TreeGrafter"/>
</dbReference>
<proteinExistence type="predicted"/>
<dbReference type="PANTHER" id="PTHR10520:SF12">
    <property type="entry name" value="TRIFUNCTIONAL PURINE BIOSYNTHETIC PROTEIN ADENOSINE-3"/>
    <property type="match status" value="1"/>
</dbReference>
<evidence type="ECO:0000256" key="3">
    <source>
        <dbReference type="ARBA" id="ARBA00022598"/>
    </source>
</evidence>
<dbReference type="EMBL" id="VSSQ01000788">
    <property type="protein sequence ID" value="MPM01325.1"/>
    <property type="molecule type" value="Genomic_DNA"/>
</dbReference>
<protein>
    <recommendedName>
        <fullName evidence="2">phosphoribosylformylglycinamidine cyclo-ligase</fullName>
        <ecNumber evidence="2">6.3.3.1</ecNumber>
    </recommendedName>
</protein>
<dbReference type="GO" id="GO:0005524">
    <property type="term" value="F:ATP binding"/>
    <property type="evidence" value="ECO:0007669"/>
    <property type="project" value="UniProtKB-KW"/>
</dbReference>
<name>A0A644WBX5_9ZZZZ</name>
<dbReference type="AlphaFoldDB" id="A0A644WBX5"/>
<keyword evidence="3 7" id="KW-0436">Ligase</keyword>
<evidence type="ECO:0000256" key="1">
    <source>
        <dbReference type="ARBA" id="ARBA00004686"/>
    </source>
</evidence>
<dbReference type="InterPro" id="IPR010918">
    <property type="entry name" value="PurM-like_C_dom"/>
</dbReference>
<feature type="domain" description="PurM-like C-terminal" evidence="6">
    <location>
        <begin position="15"/>
        <end position="139"/>
    </location>
</feature>
<dbReference type="PANTHER" id="PTHR10520">
    <property type="entry name" value="TRIFUNCTIONAL PURINE BIOSYNTHETIC PROTEIN ADENOSINE-3-RELATED"/>
    <property type="match status" value="1"/>
</dbReference>
<comment type="caution">
    <text evidence="7">The sequence shown here is derived from an EMBL/GenBank/DDBJ whole genome shotgun (WGS) entry which is preliminary data.</text>
</comment>